<reference evidence="1 2" key="1">
    <citation type="submission" date="2019-07" db="EMBL/GenBank/DDBJ databases">
        <title>Whole genome shotgun sequence of Nocardia ninae NBRC 108245.</title>
        <authorList>
            <person name="Hosoyama A."/>
            <person name="Uohara A."/>
            <person name="Ohji S."/>
            <person name="Ichikawa N."/>
        </authorList>
    </citation>
    <scope>NUCLEOTIDE SEQUENCE [LARGE SCALE GENOMIC DNA]</scope>
    <source>
        <strain evidence="1 2">NBRC 108245</strain>
    </source>
</reference>
<evidence type="ECO:0000313" key="1">
    <source>
        <dbReference type="EMBL" id="GEM37259.1"/>
    </source>
</evidence>
<keyword evidence="2" id="KW-1185">Reference proteome</keyword>
<name>A0A511M9I0_9NOCA</name>
<proteinExistence type="predicted"/>
<organism evidence="1 2">
    <name type="scientific">Nocardia ninae NBRC 108245</name>
    <dbReference type="NCBI Taxonomy" id="1210091"/>
    <lineage>
        <taxon>Bacteria</taxon>
        <taxon>Bacillati</taxon>
        <taxon>Actinomycetota</taxon>
        <taxon>Actinomycetes</taxon>
        <taxon>Mycobacteriales</taxon>
        <taxon>Nocardiaceae</taxon>
        <taxon>Nocardia</taxon>
    </lineage>
</organism>
<sequence length="127" mass="14432">MTHDYVDCPYLTGLYLEDSYVTDIVERASEIKFVLEAVLTPEHPQYHPPGAGEQYCYACGDLVFSEVRRVEWVYRSFRKYKDATGTEDLGNIDSLTSSEGIYTVVGDWGRVHIHSSPDPEFRISGTD</sequence>
<accession>A0A511M9I0</accession>
<dbReference type="Proteomes" id="UP000321424">
    <property type="component" value="Unassembled WGS sequence"/>
</dbReference>
<gene>
    <name evidence="1" type="ORF">NN4_17780</name>
</gene>
<dbReference type="OrthoDB" id="7876709at2"/>
<comment type="caution">
    <text evidence="1">The sequence shown here is derived from an EMBL/GenBank/DDBJ whole genome shotgun (WGS) entry which is preliminary data.</text>
</comment>
<evidence type="ECO:0000313" key="2">
    <source>
        <dbReference type="Proteomes" id="UP000321424"/>
    </source>
</evidence>
<dbReference type="AlphaFoldDB" id="A0A511M9I0"/>
<protein>
    <submittedName>
        <fullName evidence="1">Uncharacterized protein</fullName>
    </submittedName>
</protein>
<dbReference type="EMBL" id="BJXA01000008">
    <property type="protein sequence ID" value="GEM37259.1"/>
    <property type="molecule type" value="Genomic_DNA"/>
</dbReference>